<comment type="caution">
    <text evidence="1">The sequence shown here is derived from an EMBL/GenBank/DDBJ whole genome shotgun (WGS) entry which is preliminary data.</text>
</comment>
<accession>A0AA91BQA7</accession>
<dbReference type="EMBL" id="WVRA01000015">
    <property type="protein sequence ID" value="NOE20860.1"/>
    <property type="molecule type" value="Genomic_DNA"/>
</dbReference>
<sequence length="332" mass="34630">MSDTSTNATPEPGIDESLAEAIINILETTNSPAIQRAREVIAHRLAIAGDIAPSRIPAPRNITEIGGYINLLSEYGEAEQRARMIAAALGIAGPQISLPQPGAVPPLSFVTRDGARPAGPQQPSFPLTYTIRSDFVPAFDNAVQEITIRGGAVPILTPFRVLPAAGSAPATDGSAQLALIGRTLSLAPTAALHAVATDPLSLSRPTAGGGFEVMARVIDAAAPIAGTIAAANWTSWECDASACTEVDSNDARFALTPLLNAAGWHQPADPGNPTSLSNPGTWAEWRNITGLVPGVTRFADELQLLYSAEMLITSPVFNQLDNVWTGSEFAAP</sequence>
<proteinExistence type="predicted"/>
<name>A0AA91BQA7_9RHOB</name>
<evidence type="ECO:0000313" key="1">
    <source>
        <dbReference type="EMBL" id="NOE20860.1"/>
    </source>
</evidence>
<dbReference type="Proteomes" id="UP000597886">
    <property type="component" value="Unassembled WGS sequence"/>
</dbReference>
<evidence type="ECO:0000313" key="2">
    <source>
        <dbReference type="Proteomes" id="UP000597886"/>
    </source>
</evidence>
<organism evidence="1 2">
    <name type="scientific">Ruegeria atlantica</name>
    <dbReference type="NCBI Taxonomy" id="81569"/>
    <lineage>
        <taxon>Bacteria</taxon>
        <taxon>Pseudomonadati</taxon>
        <taxon>Pseudomonadota</taxon>
        <taxon>Alphaproteobacteria</taxon>
        <taxon>Rhodobacterales</taxon>
        <taxon>Roseobacteraceae</taxon>
        <taxon>Ruegeria</taxon>
    </lineage>
</organism>
<reference evidence="1" key="1">
    <citation type="submission" date="2019-12" db="EMBL/GenBank/DDBJ databases">
        <title>Ruegeria JWLKs population differentiation of coral mucus and skeleton niches.</title>
        <authorList>
            <person name="Luo D."/>
        </authorList>
    </citation>
    <scope>NUCLEOTIDE SEQUENCE</scope>
    <source>
        <strain evidence="1">HKCCD6181</strain>
    </source>
</reference>
<dbReference type="RefSeq" id="WP_171331933.1">
    <property type="nucleotide sequence ID" value="NZ_WVRA01000015.1"/>
</dbReference>
<dbReference type="AlphaFoldDB" id="A0AA91BQA7"/>
<protein>
    <submittedName>
        <fullName evidence="1">Uncharacterized protein</fullName>
    </submittedName>
</protein>
<gene>
    <name evidence="1" type="ORF">GS634_22240</name>
</gene>